<dbReference type="EMBL" id="JAQOSQ010000028">
    <property type="protein sequence ID" value="MDJ1185191.1"/>
    <property type="molecule type" value="Genomic_DNA"/>
</dbReference>
<evidence type="ECO:0000256" key="3">
    <source>
        <dbReference type="ARBA" id="ARBA00022679"/>
    </source>
</evidence>
<evidence type="ECO:0000313" key="7">
    <source>
        <dbReference type="EMBL" id="MDJ1185191.1"/>
    </source>
</evidence>
<evidence type="ECO:0000259" key="6">
    <source>
        <dbReference type="SMART" id="SM00388"/>
    </source>
</evidence>
<keyword evidence="8" id="KW-1185">Reference proteome</keyword>
<dbReference type="PANTHER" id="PTHR43711:SF1">
    <property type="entry name" value="HISTIDINE KINASE 1"/>
    <property type="match status" value="1"/>
</dbReference>
<dbReference type="CDD" id="cd00082">
    <property type="entry name" value="HisKA"/>
    <property type="match status" value="1"/>
</dbReference>
<comment type="catalytic activity">
    <reaction evidence="1">
        <text>ATP + protein L-histidine = ADP + protein N-phospho-L-histidine.</text>
        <dbReference type="EC" id="2.7.13.3"/>
    </reaction>
</comment>
<keyword evidence="3" id="KW-0808">Transferase</keyword>
<sequence>MNSPPLTAFIAPAAVCVQTTLLQNALSQWSLTDQDVLVTIDEEQRPQGCILFSRWLSVLYGYDAEGAIASSLLKANPPLCELPPSFLMPICCVSGDLTLLDFPQHIHSLYPSDRYYYALTDREGKFLALLDTKRLLHYLIERDPSDRQISPSRTPPERQSALFCDLHSPLGQSAIQSPAVEISASRATPSEVPNSQMQTLLARATELFDRNQNKDRILAYIAHAFKTPITGILGLSNLLQNRQRFALDSKQYQYIQLIHQAGKKMRVSLDDVVAWSQLELGQIELQREPISPEDLCDRALSSFTDLTHHLPAISPLEVVQEANLCDAIADKVWLRYSIERLLLYNLLVTGALERPGQCQSLQFRVQSQGLFWISIEVVNLDLMTPANLTPWIPRSHSSAFADTSSTWELGLAVVSRLAKLQGGDLACVTHRDRGTHFTLLLPSQFLHRDADPVDRSFPTKLTVLYLSMGTAETGGDRDWLKQCHALQGKDCRFLEADDLEQAELLAKVWTPHVLVLNGGETQDIHLYLNGIKNSEVLSQLPLVTLSQSTTELANQIPRLSVYPCLVSPDSELAAFTLLQVIRIATSQHPFIN</sequence>
<evidence type="ECO:0000256" key="5">
    <source>
        <dbReference type="ARBA" id="ARBA00023012"/>
    </source>
</evidence>
<name>A0ABT7C179_9CYAN</name>
<evidence type="ECO:0000256" key="1">
    <source>
        <dbReference type="ARBA" id="ARBA00000085"/>
    </source>
</evidence>
<accession>A0ABT7C179</accession>
<evidence type="ECO:0000256" key="2">
    <source>
        <dbReference type="ARBA" id="ARBA00012438"/>
    </source>
</evidence>
<dbReference type="Gene3D" id="1.10.287.130">
    <property type="match status" value="1"/>
</dbReference>
<evidence type="ECO:0000256" key="4">
    <source>
        <dbReference type="ARBA" id="ARBA00022777"/>
    </source>
</evidence>
<protein>
    <recommendedName>
        <fullName evidence="2">histidine kinase</fullName>
        <ecNumber evidence="2">2.7.13.3</ecNumber>
    </recommendedName>
</protein>
<dbReference type="InterPro" id="IPR036890">
    <property type="entry name" value="HATPase_C_sf"/>
</dbReference>
<reference evidence="7 8" key="1">
    <citation type="submission" date="2023-01" db="EMBL/GenBank/DDBJ databases">
        <title>Novel diversity within Roseofilum (Cyanobacteria; Desertifilaceae) from marine benthic mats with descriptions of four novel species.</title>
        <authorList>
            <person name="Wang Y."/>
            <person name="Berthold D.E."/>
            <person name="Hu J."/>
            <person name="Lefler F.W."/>
            <person name="Laughinghouse H.D. IV."/>
        </authorList>
    </citation>
    <scope>NUCLEOTIDE SEQUENCE [LARGE SCALE GENOMIC DNA]</scope>
    <source>
        <strain evidence="7 8">BLCC-M143</strain>
    </source>
</reference>
<evidence type="ECO:0000313" key="8">
    <source>
        <dbReference type="Proteomes" id="UP001232992"/>
    </source>
</evidence>
<dbReference type="InterPro" id="IPR003661">
    <property type="entry name" value="HisK_dim/P_dom"/>
</dbReference>
<dbReference type="GO" id="GO:0016301">
    <property type="term" value="F:kinase activity"/>
    <property type="evidence" value="ECO:0007669"/>
    <property type="project" value="UniProtKB-KW"/>
</dbReference>
<dbReference type="RefSeq" id="WP_283759838.1">
    <property type="nucleotide sequence ID" value="NZ_JAQOSQ010000028.1"/>
</dbReference>
<dbReference type="SUPFAM" id="SSF47384">
    <property type="entry name" value="Homodimeric domain of signal transducing histidine kinase"/>
    <property type="match status" value="1"/>
</dbReference>
<keyword evidence="5" id="KW-0902">Two-component regulatory system</keyword>
<dbReference type="EC" id="2.7.13.3" evidence="2"/>
<dbReference type="PANTHER" id="PTHR43711">
    <property type="entry name" value="TWO-COMPONENT HISTIDINE KINASE"/>
    <property type="match status" value="1"/>
</dbReference>
<organism evidence="7 8">
    <name type="scientific">Roseofilum casamattae BLCC-M143</name>
    <dbReference type="NCBI Taxonomy" id="3022442"/>
    <lineage>
        <taxon>Bacteria</taxon>
        <taxon>Bacillati</taxon>
        <taxon>Cyanobacteriota</taxon>
        <taxon>Cyanophyceae</taxon>
        <taxon>Desertifilales</taxon>
        <taxon>Desertifilaceae</taxon>
        <taxon>Roseofilum</taxon>
        <taxon>Roseofilum casamattae</taxon>
    </lineage>
</organism>
<dbReference type="InterPro" id="IPR050736">
    <property type="entry name" value="Sensor_HK_Regulatory"/>
</dbReference>
<comment type="caution">
    <text evidence="7">The sequence shown here is derived from an EMBL/GenBank/DDBJ whole genome shotgun (WGS) entry which is preliminary data.</text>
</comment>
<keyword evidence="4 7" id="KW-0418">Kinase</keyword>
<gene>
    <name evidence="7" type="ORF">PMH09_18545</name>
</gene>
<dbReference type="InterPro" id="IPR036097">
    <property type="entry name" value="HisK_dim/P_sf"/>
</dbReference>
<dbReference type="Proteomes" id="UP001232992">
    <property type="component" value="Unassembled WGS sequence"/>
</dbReference>
<dbReference type="SMART" id="SM00388">
    <property type="entry name" value="HisKA"/>
    <property type="match status" value="1"/>
</dbReference>
<dbReference type="Pfam" id="PF00512">
    <property type="entry name" value="HisKA"/>
    <property type="match status" value="1"/>
</dbReference>
<dbReference type="SUPFAM" id="SSF55874">
    <property type="entry name" value="ATPase domain of HSP90 chaperone/DNA topoisomerase II/histidine kinase"/>
    <property type="match status" value="1"/>
</dbReference>
<proteinExistence type="predicted"/>
<feature type="domain" description="Signal transduction histidine kinase dimerisation/phosphoacceptor" evidence="6">
    <location>
        <begin position="213"/>
        <end position="281"/>
    </location>
</feature>